<dbReference type="PANTHER" id="PTHR20963:SF8">
    <property type="entry name" value="MULTIPLE INOSITOL POLYPHOSPHATE PHOSPHATASE 1"/>
    <property type="match status" value="1"/>
</dbReference>
<reference evidence="4" key="1">
    <citation type="journal article" date="2022" name="Plant J.">
        <title>Strategies of tolerance reflected in two North American maple genomes.</title>
        <authorList>
            <person name="McEvoy S.L."/>
            <person name="Sezen U.U."/>
            <person name="Trouern-Trend A."/>
            <person name="McMahon S.M."/>
            <person name="Schaberg P.G."/>
            <person name="Yang J."/>
            <person name="Wegrzyn J.L."/>
            <person name="Swenson N.G."/>
        </authorList>
    </citation>
    <scope>NUCLEOTIDE SEQUENCE</scope>
    <source>
        <strain evidence="4">91603</strain>
    </source>
</reference>
<dbReference type="Proteomes" id="UP001064489">
    <property type="component" value="Chromosome 12"/>
</dbReference>
<protein>
    <submittedName>
        <fullName evidence="4">Uncharacterized protein</fullName>
    </submittedName>
</protein>
<dbReference type="GO" id="GO:0052745">
    <property type="term" value="F:inositol phosphate phosphatase activity"/>
    <property type="evidence" value="ECO:0007669"/>
    <property type="project" value="TreeGrafter"/>
</dbReference>
<accession>A0AAD5I9V5</accession>
<dbReference type="Gene3D" id="3.40.50.1240">
    <property type="entry name" value="Phosphoglycerate mutase-like"/>
    <property type="match status" value="1"/>
</dbReference>
<evidence type="ECO:0000313" key="5">
    <source>
        <dbReference type="Proteomes" id="UP001064489"/>
    </source>
</evidence>
<dbReference type="EMBL" id="JAJSOW010000107">
    <property type="protein sequence ID" value="KAI9156652.1"/>
    <property type="molecule type" value="Genomic_DNA"/>
</dbReference>
<keyword evidence="5" id="KW-1185">Reference proteome</keyword>
<evidence type="ECO:0000256" key="2">
    <source>
        <dbReference type="ARBA" id="ARBA00022729"/>
    </source>
</evidence>
<sequence>MQDFRKKLEPGVDKLKEPVLDEITSSLARRYGLNFTRKDTSSLWFLCKQEASLLDITDQACGLFSLSEVWRFGL</sequence>
<dbReference type="PANTHER" id="PTHR20963">
    <property type="entry name" value="MULTIPLE INOSITOL POLYPHOSPHATE PHOSPHATASE-RELATED"/>
    <property type="match status" value="1"/>
</dbReference>
<reference evidence="4" key="2">
    <citation type="submission" date="2023-02" db="EMBL/GenBank/DDBJ databases">
        <authorList>
            <person name="Swenson N.G."/>
            <person name="Wegrzyn J.L."/>
            <person name="Mcevoy S.L."/>
        </authorList>
    </citation>
    <scope>NUCLEOTIDE SEQUENCE</scope>
    <source>
        <strain evidence="4">91603</strain>
        <tissue evidence="4">Leaf</tissue>
    </source>
</reference>
<dbReference type="AlphaFoldDB" id="A0AAD5I9V5"/>
<dbReference type="InterPro" id="IPR029033">
    <property type="entry name" value="His_PPase_superfam"/>
</dbReference>
<evidence type="ECO:0000313" key="4">
    <source>
        <dbReference type="EMBL" id="KAI9156652.1"/>
    </source>
</evidence>
<evidence type="ECO:0000256" key="3">
    <source>
        <dbReference type="ARBA" id="ARBA00023136"/>
    </source>
</evidence>
<proteinExistence type="predicted"/>
<keyword evidence="2" id="KW-0732">Signal</keyword>
<keyword evidence="3" id="KW-0472">Membrane</keyword>
<comment type="caution">
    <text evidence="4">The sequence shown here is derived from an EMBL/GenBank/DDBJ whole genome shotgun (WGS) entry which is preliminary data.</text>
</comment>
<comment type="subcellular location">
    <subcellularLocation>
        <location evidence="1">Membrane</location>
    </subcellularLocation>
</comment>
<dbReference type="GO" id="GO:0016020">
    <property type="term" value="C:membrane"/>
    <property type="evidence" value="ECO:0007669"/>
    <property type="project" value="UniProtKB-SubCell"/>
</dbReference>
<gene>
    <name evidence="4" type="ORF">LWI28_010169</name>
</gene>
<evidence type="ECO:0000256" key="1">
    <source>
        <dbReference type="ARBA" id="ARBA00004370"/>
    </source>
</evidence>
<organism evidence="4 5">
    <name type="scientific">Acer negundo</name>
    <name type="common">Box elder</name>
    <dbReference type="NCBI Taxonomy" id="4023"/>
    <lineage>
        <taxon>Eukaryota</taxon>
        <taxon>Viridiplantae</taxon>
        <taxon>Streptophyta</taxon>
        <taxon>Embryophyta</taxon>
        <taxon>Tracheophyta</taxon>
        <taxon>Spermatophyta</taxon>
        <taxon>Magnoliopsida</taxon>
        <taxon>eudicotyledons</taxon>
        <taxon>Gunneridae</taxon>
        <taxon>Pentapetalae</taxon>
        <taxon>rosids</taxon>
        <taxon>malvids</taxon>
        <taxon>Sapindales</taxon>
        <taxon>Sapindaceae</taxon>
        <taxon>Hippocastanoideae</taxon>
        <taxon>Acereae</taxon>
        <taxon>Acer</taxon>
    </lineage>
</organism>
<name>A0AAD5I9V5_ACENE</name>
<dbReference type="GO" id="GO:0003993">
    <property type="term" value="F:acid phosphatase activity"/>
    <property type="evidence" value="ECO:0007669"/>
    <property type="project" value="TreeGrafter"/>
</dbReference>